<proteinExistence type="predicted"/>
<dbReference type="Pfam" id="PF07727">
    <property type="entry name" value="RVT_2"/>
    <property type="match status" value="1"/>
</dbReference>
<dbReference type="EMBL" id="AF262225">
    <property type="protein sequence ID" value="AAG23631.1"/>
    <property type="molecule type" value="Genomic_DNA"/>
</dbReference>
<sequence length="87" mass="9838">TAFLHGDMTEEVYMLQPEGLVKPGQEHLVCRLLKSLYGLTQALRAWHKKLTDFLRTHECVKLNSDACIYVRTGASGVAIIDIYVDDM</sequence>
<evidence type="ECO:0000313" key="2">
    <source>
        <dbReference type="EMBL" id="AAG23631.1"/>
    </source>
</evidence>
<dbReference type="GO" id="GO:0003964">
    <property type="term" value="F:RNA-directed DNA polymerase activity"/>
    <property type="evidence" value="ECO:0007669"/>
    <property type="project" value="UniProtKB-KW"/>
</dbReference>
<feature type="non-terminal residue" evidence="2">
    <location>
        <position position="87"/>
    </location>
</feature>
<accession>Q9FV10</accession>
<evidence type="ECO:0000259" key="1">
    <source>
        <dbReference type="Pfam" id="PF07727"/>
    </source>
</evidence>
<keyword evidence="2" id="KW-0695">RNA-directed DNA polymerase</keyword>
<feature type="non-terminal residue" evidence="2">
    <location>
        <position position="1"/>
    </location>
</feature>
<dbReference type="InterPro" id="IPR013103">
    <property type="entry name" value="RVT_2"/>
</dbReference>
<feature type="domain" description="Reverse transcriptase Ty1/copia-type" evidence="1">
    <location>
        <begin position="1"/>
        <end position="87"/>
    </location>
</feature>
<keyword evidence="2" id="KW-0808">Transferase</keyword>
<reference evidence="2" key="1">
    <citation type="submission" date="2000-05" db="EMBL/GenBank/DDBJ databases">
        <title>Presence of Ty1-copia group retrotransposon sequences in the potato late blight pathogen Phytophthora infestans.</title>
        <authorList>
            <person name="Tooley P.W."/>
            <person name="Garfinkel D.J."/>
        </authorList>
    </citation>
    <scope>NUCLEOTIDE SEQUENCE</scope>
    <source>
        <strain evidence="2">176-5</strain>
    </source>
</reference>
<dbReference type="AlphaFoldDB" id="Q9FV10"/>
<protein>
    <submittedName>
        <fullName evidence="2">Reverse transcriptase</fullName>
    </submittedName>
</protein>
<organism evidence="2">
    <name type="scientific">Phytophthora infestans</name>
    <name type="common">Potato late blight agent</name>
    <name type="synonym">Botrytis infestans</name>
    <dbReference type="NCBI Taxonomy" id="4787"/>
    <lineage>
        <taxon>Eukaryota</taxon>
        <taxon>Sar</taxon>
        <taxon>Stramenopiles</taxon>
        <taxon>Oomycota</taxon>
        <taxon>Peronosporomycetes</taxon>
        <taxon>Peronosporales</taxon>
        <taxon>Peronosporaceae</taxon>
        <taxon>Phytophthora</taxon>
    </lineage>
</organism>
<keyword evidence="2" id="KW-0548">Nucleotidyltransferase</keyword>
<name>Q9FV10_PHYIN</name>